<dbReference type="RefSeq" id="WP_310655126.1">
    <property type="nucleotide sequence ID" value="NZ_JAPMLA010000010.1"/>
</dbReference>
<feature type="domain" description="Predicted pPIWI-associating nuclease" evidence="1">
    <location>
        <begin position="17"/>
        <end position="150"/>
    </location>
</feature>
<sequence length="287" mass="33449">MKLKHLLQYDYIQDFEELLVTDFERDLFVASLRNYCSHGNPLRFHNFAFSMRELVLQIINRKAPDSVVKKASWYEKESEKFDVTRRQKLKYCAQGYLSDSYLDEFTLEELNQSIKDYLKEFNFFNKYTHITEKHFKACPKKFYADMKYIIQRSREVIEEIDSMENLVVNSIPDTVQDHIFDYIINNFPSELDILASNVIVDSVSPEELEVTYLEDNGITVAVSGTVYVSQEYGKGEDFTALSENYPFSVSVALSVDDPSDITVDESDFEIDTSSWFGVENELEEIEA</sequence>
<reference evidence="4 6" key="1">
    <citation type="journal article" date="2022" name="bioRxiv">
        <title>Prophages regulate Shewanella fidelis 3313 motility and biofilm formation: implications for gut colonization dynamics in Ciona robusta.</title>
        <authorList>
            <person name="Natarajan O."/>
            <person name="Gibboney S.L."/>
            <person name="Young M.N."/>
            <person name="Lim S.J."/>
            <person name="Pluta N."/>
            <person name="Atkinson C.G."/>
            <person name="Leigh B.A."/>
            <person name="Liberti A."/>
            <person name="Kees E.D."/>
            <person name="Breitbart M."/>
            <person name="Gralnick J.A."/>
            <person name="Dishaw L.J."/>
        </authorList>
    </citation>
    <scope>NUCLEOTIDE SEQUENCE [LARGE SCALE GENOMIC DNA]</scope>
    <source>
        <strain evidence="4 6">JG4066</strain>
    </source>
</reference>
<dbReference type="EMBL" id="JAPMLE010000001">
    <property type="protein sequence ID" value="MDR8524586.1"/>
    <property type="molecule type" value="Genomic_DNA"/>
</dbReference>
<evidence type="ECO:0000313" key="6">
    <source>
        <dbReference type="Proteomes" id="UP001271263"/>
    </source>
</evidence>
<evidence type="ECO:0000259" key="1">
    <source>
        <dbReference type="Pfam" id="PF18165"/>
    </source>
</evidence>
<dbReference type="InterPro" id="IPR041584">
    <property type="entry name" value="Put_pPIWI_pnuc_2"/>
</dbReference>
<evidence type="ECO:0000313" key="5">
    <source>
        <dbReference type="Proteomes" id="UP001259340"/>
    </source>
</evidence>
<evidence type="ECO:0000259" key="2">
    <source>
        <dbReference type="Pfam" id="PF18166"/>
    </source>
</evidence>
<dbReference type="Pfam" id="PF18166">
    <property type="entry name" value="pP_pnuc_2"/>
    <property type="match status" value="1"/>
</dbReference>
<gene>
    <name evidence="3" type="ORF">OS133_13210</name>
    <name evidence="4" type="ORF">OS134_01070</name>
</gene>
<reference evidence="3" key="2">
    <citation type="submission" date="2022-11" db="EMBL/GenBank/DDBJ databases">
        <title>Prophages regulate Shewanella fidelis motility and biofilm formation: implications for gut colonization dynamics in Ciona robusta.</title>
        <authorList>
            <person name="Natarajan O."/>
            <person name="Gibboney S.L."/>
            <person name="Young M.N."/>
            <person name="Lim S.J."/>
            <person name="Pluta N."/>
            <person name="Atkinson C.G.F."/>
            <person name="Leigh B.A."/>
            <person name="Liberti A."/>
            <person name="Kees E."/>
            <person name="Breitbart M."/>
            <person name="Gralnick J."/>
            <person name="Dishaw L.J."/>
        </authorList>
    </citation>
    <scope>NUCLEOTIDE SEQUENCE</scope>
    <source>
        <strain evidence="3">3313</strain>
    </source>
</reference>
<evidence type="ECO:0000313" key="3">
    <source>
        <dbReference type="EMBL" id="MDR8524586.1"/>
    </source>
</evidence>
<proteinExistence type="predicted"/>
<dbReference type="InterPro" id="IPR040556">
    <property type="entry name" value="pP_pnuc_1"/>
</dbReference>
<feature type="domain" description="Predicted pPIWI-associating nuclease group 2" evidence="2">
    <location>
        <begin position="163"/>
        <end position="276"/>
    </location>
</feature>
<organism evidence="3 5">
    <name type="scientific">Shewanella fidelis</name>
    <dbReference type="NCBI Taxonomy" id="173509"/>
    <lineage>
        <taxon>Bacteria</taxon>
        <taxon>Pseudomonadati</taxon>
        <taxon>Pseudomonadota</taxon>
        <taxon>Gammaproteobacteria</taxon>
        <taxon>Alteromonadales</taxon>
        <taxon>Shewanellaceae</taxon>
        <taxon>Shewanella</taxon>
    </lineage>
</organism>
<protein>
    <submittedName>
        <fullName evidence="3">Uncharacterized protein</fullName>
    </submittedName>
</protein>
<keyword evidence="6" id="KW-1185">Reference proteome</keyword>
<dbReference type="Pfam" id="PF18165">
    <property type="entry name" value="pP_pnuc_1"/>
    <property type="match status" value="1"/>
</dbReference>
<accession>A0AAW8NPX2</accession>
<evidence type="ECO:0000313" key="4">
    <source>
        <dbReference type="EMBL" id="MDW4822668.1"/>
    </source>
</evidence>
<dbReference type="Proteomes" id="UP001271263">
    <property type="component" value="Unassembled WGS sequence"/>
</dbReference>
<comment type="caution">
    <text evidence="3">The sequence shown here is derived from an EMBL/GenBank/DDBJ whole genome shotgun (WGS) entry which is preliminary data.</text>
</comment>
<dbReference type="AlphaFoldDB" id="A0AAW8NPX2"/>
<dbReference type="EMBL" id="JAPMLD010000001">
    <property type="protein sequence ID" value="MDW4822668.1"/>
    <property type="molecule type" value="Genomic_DNA"/>
</dbReference>
<name>A0AAW8NPX2_9GAMM</name>
<dbReference type="Proteomes" id="UP001259340">
    <property type="component" value="Unassembled WGS sequence"/>
</dbReference>